<evidence type="ECO:0000313" key="3">
    <source>
        <dbReference type="Proteomes" id="UP001249851"/>
    </source>
</evidence>
<reference evidence="2" key="2">
    <citation type="journal article" date="2023" name="Science">
        <title>Genomic signatures of disease resistance in endangered staghorn corals.</title>
        <authorList>
            <person name="Vollmer S.V."/>
            <person name="Selwyn J.D."/>
            <person name="Despard B.A."/>
            <person name="Roesel C.L."/>
        </authorList>
    </citation>
    <scope>NUCLEOTIDE SEQUENCE</scope>
    <source>
        <strain evidence="2">K2</strain>
    </source>
</reference>
<proteinExistence type="predicted"/>
<feature type="compositionally biased region" description="Low complexity" evidence="1">
    <location>
        <begin position="102"/>
        <end position="111"/>
    </location>
</feature>
<keyword evidence="3" id="KW-1185">Reference proteome</keyword>
<protein>
    <submittedName>
        <fullName evidence="2">Uncharacterized protein</fullName>
    </submittedName>
</protein>
<accession>A0AAD9QB09</accession>
<dbReference type="Proteomes" id="UP001249851">
    <property type="component" value="Unassembled WGS sequence"/>
</dbReference>
<feature type="compositionally biased region" description="Polar residues" evidence="1">
    <location>
        <begin position="136"/>
        <end position="145"/>
    </location>
</feature>
<evidence type="ECO:0000313" key="2">
    <source>
        <dbReference type="EMBL" id="KAK2558011.1"/>
    </source>
</evidence>
<sequence>MTLEFENPPLLSNIGLNSSYNNDAEFTSSFERVTAKPKKTTVISVARKESFLFKEKEEKNIEMSDRYSDDYDSYEDDFDNPDRNSPGQSKQHSRRYSRSSRRSQTSERSSSTPPPKYRSRSKKASTRRDSFASYRSAYTTNRGIT</sequence>
<evidence type="ECO:0000256" key="1">
    <source>
        <dbReference type="SAM" id="MobiDB-lite"/>
    </source>
</evidence>
<feature type="compositionally biased region" description="Acidic residues" evidence="1">
    <location>
        <begin position="70"/>
        <end position="79"/>
    </location>
</feature>
<feature type="region of interest" description="Disordered" evidence="1">
    <location>
        <begin position="54"/>
        <end position="145"/>
    </location>
</feature>
<reference evidence="2" key="1">
    <citation type="journal article" date="2023" name="G3 (Bethesda)">
        <title>Whole genome assembly and annotation of the endangered Caribbean coral Acropora cervicornis.</title>
        <authorList>
            <person name="Selwyn J.D."/>
            <person name="Vollmer S.V."/>
        </authorList>
    </citation>
    <scope>NUCLEOTIDE SEQUENCE</scope>
    <source>
        <strain evidence="2">K2</strain>
    </source>
</reference>
<feature type="compositionally biased region" description="Basic residues" evidence="1">
    <location>
        <begin position="91"/>
        <end position="101"/>
    </location>
</feature>
<name>A0AAD9QB09_ACRCE</name>
<organism evidence="2 3">
    <name type="scientific">Acropora cervicornis</name>
    <name type="common">Staghorn coral</name>
    <dbReference type="NCBI Taxonomy" id="6130"/>
    <lineage>
        <taxon>Eukaryota</taxon>
        <taxon>Metazoa</taxon>
        <taxon>Cnidaria</taxon>
        <taxon>Anthozoa</taxon>
        <taxon>Hexacorallia</taxon>
        <taxon>Scleractinia</taxon>
        <taxon>Astrocoeniina</taxon>
        <taxon>Acroporidae</taxon>
        <taxon>Acropora</taxon>
    </lineage>
</organism>
<dbReference type="EMBL" id="JARQWQ010000046">
    <property type="protein sequence ID" value="KAK2558011.1"/>
    <property type="molecule type" value="Genomic_DNA"/>
</dbReference>
<gene>
    <name evidence="2" type="ORF">P5673_019579</name>
</gene>
<feature type="region of interest" description="Disordered" evidence="1">
    <location>
        <begin position="1"/>
        <end position="22"/>
    </location>
</feature>
<dbReference type="AlphaFoldDB" id="A0AAD9QB09"/>
<comment type="caution">
    <text evidence="2">The sequence shown here is derived from an EMBL/GenBank/DDBJ whole genome shotgun (WGS) entry which is preliminary data.</text>
</comment>
<feature type="compositionally biased region" description="Basic and acidic residues" evidence="1">
    <location>
        <begin position="54"/>
        <end position="69"/>
    </location>
</feature>